<dbReference type="InterPro" id="IPR041975">
    <property type="entry name" value="KOW_Spt5_2"/>
</dbReference>
<evidence type="ECO:0000259" key="1">
    <source>
        <dbReference type="SMART" id="SM00739"/>
    </source>
</evidence>
<dbReference type="WBParaSite" id="ASIM_0000888201-mRNA-1">
    <property type="protein sequence ID" value="ASIM_0000888201-mRNA-1"/>
    <property type="gene ID" value="ASIM_0000888201"/>
</dbReference>
<accession>A0A0M3JMJ5</accession>
<proteinExistence type="predicted"/>
<sequence>LKAIILVEGTKVKERLYTFAPGDYVEVADGELVNLRGRVQSVDGEKVVVLPDHEELKRKLYSFLSLELKSISVEIVER</sequence>
<dbReference type="CDD" id="cd06082">
    <property type="entry name" value="KOW_Spt5_2"/>
    <property type="match status" value="1"/>
</dbReference>
<dbReference type="SUPFAM" id="SSF50104">
    <property type="entry name" value="Translation proteins SH3-like domain"/>
    <property type="match status" value="1"/>
</dbReference>
<protein>
    <submittedName>
        <fullName evidence="2">Transcription elongation factor SPT5 (inferred by orthology to a C. elegans protein)</fullName>
    </submittedName>
</protein>
<dbReference type="Pfam" id="PF23284">
    <property type="entry name" value="KOW2_Spt5"/>
    <property type="match status" value="1"/>
</dbReference>
<dbReference type="SMART" id="SM00739">
    <property type="entry name" value="KOW"/>
    <property type="match status" value="1"/>
</dbReference>
<dbReference type="InterPro" id="IPR005824">
    <property type="entry name" value="KOW"/>
</dbReference>
<reference evidence="2" key="1">
    <citation type="submission" date="2017-02" db="UniProtKB">
        <authorList>
            <consortium name="WormBaseParasite"/>
        </authorList>
    </citation>
    <scope>IDENTIFICATION</scope>
</reference>
<dbReference type="InterPro" id="IPR008991">
    <property type="entry name" value="Translation_prot_SH3-like_sf"/>
</dbReference>
<dbReference type="AlphaFoldDB" id="A0A0M3JMJ5"/>
<organism evidence="2">
    <name type="scientific">Anisakis simplex</name>
    <name type="common">Herring worm</name>
    <dbReference type="NCBI Taxonomy" id="6269"/>
    <lineage>
        <taxon>Eukaryota</taxon>
        <taxon>Metazoa</taxon>
        <taxon>Ecdysozoa</taxon>
        <taxon>Nematoda</taxon>
        <taxon>Chromadorea</taxon>
        <taxon>Rhabditida</taxon>
        <taxon>Spirurina</taxon>
        <taxon>Ascaridomorpha</taxon>
        <taxon>Ascaridoidea</taxon>
        <taxon>Anisakidae</taxon>
        <taxon>Anisakis</taxon>
        <taxon>Anisakis simplex complex</taxon>
    </lineage>
</organism>
<dbReference type="Gene3D" id="2.30.30.30">
    <property type="match status" value="1"/>
</dbReference>
<feature type="domain" description="KOW" evidence="1">
    <location>
        <begin position="18"/>
        <end position="45"/>
    </location>
</feature>
<dbReference type="InterPro" id="IPR014722">
    <property type="entry name" value="Rib_uL2_dom2"/>
</dbReference>
<name>A0A0M3JMJ5_ANISI</name>
<evidence type="ECO:0000313" key="2">
    <source>
        <dbReference type="WBParaSite" id="ASIM_0000888201-mRNA-1"/>
    </source>
</evidence>